<organism evidence="2 3">
    <name type="scientific">Lysobacter antibioticus</name>
    <dbReference type="NCBI Taxonomy" id="84531"/>
    <lineage>
        <taxon>Bacteria</taxon>
        <taxon>Pseudomonadati</taxon>
        <taxon>Pseudomonadota</taxon>
        <taxon>Gammaproteobacteria</taxon>
        <taxon>Lysobacterales</taxon>
        <taxon>Lysobacteraceae</taxon>
        <taxon>Lysobacter</taxon>
    </lineage>
</organism>
<protein>
    <recommendedName>
        <fullName evidence="4">Secreted protein</fullName>
    </recommendedName>
</protein>
<keyword evidence="1" id="KW-0732">Signal</keyword>
<dbReference type="PATRIC" id="fig|84531.8.peg.2375"/>
<evidence type="ECO:0008006" key="4">
    <source>
        <dbReference type="Google" id="ProtNLM"/>
    </source>
</evidence>
<reference evidence="2 3" key="1">
    <citation type="journal article" date="2015" name="BMC Genomics">
        <title>Comparative genomics and metabolic profiling of the genus Lysobacter.</title>
        <authorList>
            <person name="de Bruijn I."/>
            <person name="Cheng X."/>
            <person name="de Jager V."/>
            <person name="Exposito R.G."/>
            <person name="Watrous J."/>
            <person name="Patel N."/>
            <person name="Postma J."/>
            <person name="Dorrestein P.C."/>
            <person name="Kobayashi D."/>
            <person name="Raaijmakers J.M."/>
        </authorList>
    </citation>
    <scope>NUCLEOTIDE SEQUENCE [LARGE SCALE GENOMIC DNA]</scope>
    <source>
        <strain evidence="2 3">76</strain>
    </source>
</reference>
<feature type="chain" id="PRO_5006597385" description="Secreted protein" evidence="1">
    <location>
        <begin position="20"/>
        <end position="239"/>
    </location>
</feature>
<dbReference type="EMBL" id="CP011129">
    <property type="protein sequence ID" value="ALN80496.1"/>
    <property type="molecule type" value="Genomic_DNA"/>
</dbReference>
<feature type="signal peptide" evidence="1">
    <location>
        <begin position="1"/>
        <end position="19"/>
    </location>
</feature>
<sequence>MAALLIPAVLAPAFDPAFAAKPSKAAKAKTRAPKITMKPEQVAELYARVALRQDLEAAKQLNAYSKPLYANNENAFDLEDLADTVGLEQQYEGFADGILADMPKVDKAKAKPALVAAIKRVNQLAADAQCRGLSNTEQANEYVKNGRISEVELECTVPALSARMQDVLAKKGKPAKLKTKKLLEGLAEFDRVLDQAGSRVIPATMTLYAPGKGQPWSTGSYNDIIETVHNGMYAEVTAD</sequence>
<evidence type="ECO:0000313" key="2">
    <source>
        <dbReference type="EMBL" id="ALN80496.1"/>
    </source>
</evidence>
<evidence type="ECO:0000256" key="1">
    <source>
        <dbReference type="SAM" id="SignalP"/>
    </source>
</evidence>
<evidence type="ECO:0000313" key="3">
    <source>
        <dbReference type="Proteomes" id="UP000060787"/>
    </source>
</evidence>
<dbReference type="KEGG" id="lab:LA76x_2364"/>
<gene>
    <name evidence="2" type="ORF">LA76x_2364</name>
</gene>
<dbReference type="STRING" id="84531.LA76x_2364"/>
<keyword evidence="3" id="KW-1185">Reference proteome</keyword>
<dbReference type="AlphaFoldDB" id="A0A0S2FAE0"/>
<dbReference type="eggNOG" id="ENOG5033ECR">
    <property type="taxonomic scope" value="Bacteria"/>
</dbReference>
<name>A0A0S2FAE0_LYSAN</name>
<dbReference type="Proteomes" id="UP000060787">
    <property type="component" value="Chromosome"/>
</dbReference>
<accession>A0A0S2FAE0</accession>
<proteinExistence type="predicted"/>